<proteinExistence type="predicted"/>
<comment type="caution">
    <text evidence="1">The sequence shown here is derived from an EMBL/GenBank/DDBJ whole genome shotgun (WGS) entry which is preliminary data.</text>
</comment>
<accession>A0ACB8R2L7</accession>
<protein>
    <submittedName>
        <fullName evidence="1">Uncharacterized protein</fullName>
    </submittedName>
</protein>
<reference evidence="1" key="2">
    <citation type="journal article" date="2022" name="New Phytol.">
        <title>Evolutionary transition to the ectomycorrhizal habit in the genomes of a hyperdiverse lineage of mushroom-forming fungi.</title>
        <authorList>
            <person name="Looney B."/>
            <person name="Miyauchi S."/>
            <person name="Morin E."/>
            <person name="Drula E."/>
            <person name="Courty P.E."/>
            <person name="Kohler A."/>
            <person name="Kuo A."/>
            <person name="LaButti K."/>
            <person name="Pangilinan J."/>
            <person name="Lipzen A."/>
            <person name="Riley R."/>
            <person name="Andreopoulos W."/>
            <person name="He G."/>
            <person name="Johnson J."/>
            <person name="Nolan M."/>
            <person name="Tritt A."/>
            <person name="Barry K.W."/>
            <person name="Grigoriev I.V."/>
            <person name="Nagy L.G."/>
            <person name="Hibbett D."/>
            <person name="Henrissat B."/>
            <person name="Matheny P.B."/>
            <person name="Labbe J."/>
            <person name="Martin F.M."/>
        </authorList>
    </citation>
    <scope>NUCLEOTIDE SEQUENCE</scope>
    <source>
        <strain evidence="1">FP105234-sp</strain>
    </source>
</reference>
<evidence type="ECO:0000313" key="1">
    <source>
        <dbReference type="EMBL" id="KAI0038147.1"/>
    </source>
</evidence>
<dbReference type="EMBL" id="MU276580">
    <property type="protein sequence ID" value="KAI0038147.1"/>
    <property type="molecule type" value="Genomic_DNA"/>
</dbReference>
<dbReference type="Proteomes" id="UP000814033">
    <property type="component" value="Unassembled WGS sequence"/>
</dbReference>
<sequence>MSADASSIIPDGTTYWADACAVRITQLGATPQYTIPLANSLRVVEDREVFLNATIATIIQDFREEERALQAAIASIKCRYQERLDAAKDAQHAAMIQHNILIPMNRLPADVLERIFVLLVAQDPPKRMHLGWIRRATHVCRAWRQVALGYPRLWSTMVFPLWCRDWTTMMFARSGTHPLTMTTGDPIHGDDDTESTTDSESVLDSDSSAMNRREMKDEARIAAHERKLILQNLPRTRNLRVASRFTELNYLDIFGSTCHMLERYESESGYLPKVLGPHTPALRELCVRSSLGFSWNYPHLTSLVTFKLINTSWGGYFSPRRNAIADCLRRMPALETLRIDSNIRNDAVDAAAQTAAAHLPQLRNFSLTTRFEDAQFLFERIDIPCSTSLHISFQENEKGRRAVEVPQKDIQVLTAFFSALRPLLHGNNSDDAPIVKLVITSLCPWSETVTAATGVKICAWRGDDRAYTPPVLLELPRGSRRWGGGTLALTAVRAFASEHLRALAVLDVAWDEATWATALEAAPAVQSIESVGGAAFALCRVLAGRLSAPMSDTPAQGVVLPELESLKLRDVSFNARYVRRALDRKDAAPRLRVGDFLLEMLAARARAGFPLYTLDIRRCSPVSPFHISQLRAALPDVRIVEPCGYPPGPPALLWGSSNSGDSANTRILEGRRGGMLLVCALPPADSVSEEIVVLDELEVRDDRYEPQEIKTLTMLGYLDDKSDEHSDDGDEEDED</sequence>
<organism evidence="1 2">
    <name type="scientific">Auriscalpium vulgare</name>
    <dbReference type="NCBI Taxonomy" id="40419"/>
    <lineage>
        <taxon>Eukaryota</taxon>
        <taxon>Fungi</taxon>
        <taxon>Dikarya</taxon>
        <taxon>Basidiomycota</taxon>
        <taxon>Agaricomycotina</taxon>
        <taxon>Agaricomycetes</taxon>
        <taxon>Russulales</taxon>
        <taxon>Auriscalpiaceae</taxon>
        <taxon>Auriscalpium</taxon>
    </lineage>
</organism>
<reference evidence="1" key="1">
    <citation type="submission" date="2021-02" db="EMBL/GenBank/DDBJ databases">
        <authorList>
            <consortium name="DOE Joint Genome Institute"/>
            <person name="Ahrendt S."/>
            <person name="Looney B.P."/>
            <person name="Miyauchi S."/>
            <person name="Morin E."/>
            <person name="Drula E."/>
            <person name="Courty P.E."/>
            <person name="Chicoki N."/>
            <person name="Fauchery L."/>
            <person name="Kohler A."/>
            <person name="Kuo A."/>
            <person name="Labutti K."/>
            <person name="Pangilinan J."/>
            <person name="Lipzen A."/>
            <person name="Riley R."/>
            <person name="Andreopoulos W."/>
            <person name="He G."/>
            <person name="Johnson J."/>
            <person name="Barry K.W."/>
            <person name="Grigoriev I.V."/>
            <person name="Nagy L."/>
            <person name="Hibbett D."/>
            <person name="Henrissat B."/>
            <person name="Matheny P.B."/>
            <person name="Labbe J."/>
            <person name="Martin F."/>
        </authorList>
    </citation>
    <scope>NUCLEOTIDE SEQUENCE</scope>
    <source>
        <strain evidence="1">FP105234-sp</strain>
    </source>
</reference>
<gene>
    <name evidence="1" type="ORF">FA95DRAFT_1613597</name>
</gene>
<evidence type="ECO:0000313" key="2">
    <source>
        <dbReference type="Proteomes" id="UP000814033"/>
    </source>
</evidence>
<keyword evidence="2" id="KW-1185">Reference proteome</keyword>
<name>A0ACB8R2L7_9AGAM</name>